<accession>A0A409WHQ9</accession>
<dbReference type="STRING" id="93625.A0A409WHQ9"/>
<evidence type="ECO:0000313" key="2">
    <source>
        <dbReference type="Proteomes" id="UP000283269"/>
    </source>
</evidence>
<comment type="caution">
    <text evidence="1">The sequence shown here is derived from an EMBL/GenBank/DDBJ whole genome shotgun (WGS) entry which is preliminary data.</text>
</comment>
<sequence>MVQLTSAQSNTLGLGDGFLSFNTSTFEAQLVKDSQTLYSLKPLSNTSFDFVPADQMSARQSDGNYHIGDITFRARKTGSTAWISGDSSTARKPVIPLPASGSILASANLSPTLPSNSLLNITRQWTVVNNTLQLLFIVKNSQTVPIEIGALGMPLEFNNIFTDRTAAQTNELCSLFDPYIGQDAGYVQVAPLLGTLPPLVVLPVGKTPLEGWRFLPESTSATPFYQSQTFEGLYEWQSHTLAYAQNEWSKITPWNAPTSTILQPGSSRTYGLQFRLAPSIRQIEQTIISANHPVAAAIPGYIVPADQVAKLFLSYSSPVQSISVSPSGAMTWSANSDAKTSLWHGYNITPSAWGRARLSITYADGTLQTVHYYFTKSATEAVSDLGSFLTTSQWFNSTTDPFKRSPSIISYDREVNAIVENDPRAWIPGLSDEAGAGSWLAASMKEYAQPNAAEVTKLEQFVSKTLWGSVQNTDGSVKKAVFFYQPALVPNYLYPSSINWGNWWSWNQAASFATDRAYDYVHVTAAYWALYRVARNYPDLVKTHTWQWYLNQAVLTVASMTNGEVGYAGDGLMGETVLLSLLDDLKREGLVANATLIESKMRSRATVWAGERYPFGSEMAWDSTGQEGVYGWSKHFGNNATATNALNSILAYQPLIAHWGYNGNARRYWDNIYGGKLQRIERQIHHYGSGLNALPLISEFESNPSDFYLLRVGFAGLSGPLSNIDQGGFASASFHSFADTLKWDGYSGDYGPNFSGHTLGMGTFIINHPDFGWQAFGGNLLSSSPTVKVQIRDSIRRRVYIAPLGSMLTLDSGSFSIVEFDPQSQAVTLTVTATPDGAVGAAAAPRGRLTVQQKASLAGVGSLKTSPALEEDAGAFIVPFTNGQAQVNLFVG</sequence>
<dbReference type="AlphaFoldDB" id="A0A409WHQ9"/>
<dbReference type="InterPro" id="IPR043750">
    <property type="entry name" value="DUF5695"/>
</dbReference>
<dbReference type="OrthoDB" id="2730619at2759"/>
<protein>
    <submittedName>
        <fullName evidence="1">Uncharacterized protein</fullName>
    </submittedName>
</protein>
<dbReference type="Pfam" id="PF18951">
    <property type="entry name" value="DUF5695"/>
    <property type="match status" value="1"/>
</dbReference>
<dbReference type="EMBL" id="NHYD01003428">
    <property type="protein sequence ID" value="PPQ78043.1"/>
    <property type="molecule type" value="Genomic_DNA"/>
</dbReference>
<name>A0A409WHQ9_PSICY</name>
<dbReference type="Proteomes" id="UP000283269">
    <property type="component" value="Unassembled WGS sequence"/>
</dbReference>
<gene>
    <name evidence="1" type="ORF">CVT25_015588</name>
</gene>
<organism evidence="1 2">
    <name type="scientific">Psilocybe cyanescens</name>
    <dbReference type="NCBI Taxonomy" id="93625"/>
    <lineage>
        <taxon>Eukaryota</taxon>
        <taxon>Fungi</taxon>
        <taxon>Dikarya</taxon>
        <taxon>Basidiomycota</taxon>
        <taxon>Agaricomycotina</taxon>
        <taxon>Agaricomycetes</taxon>
        <taxon>Agaricomycetidae</taxon>
        <taxon>Agaricales</taxon>
        <taxon>Agaricineae</taxon>
        <taxon>Strophariaceae</taxon>
        <taxon>Psilocybe</taxon>
    </lineage>
</organism>
<keyword evidence="2" id="KW-1185">Reference proteome</keyword>
<dbReference type="InParanoid" id="A0A409WHQ9"/>
<proteinExistence type="predicted"/>
<evidence type="ECO:0000313" key="1">
    <source>
        <dbReference type="EMBL" id="PPQ78043.1"/>
    </source>
</evidence>
<reference evidence="1 2" key="1">
    <citation type="journal article" date="2018" name="Evol. Lett.">
        <title>Horizontal gene cluster transfer increased hallucinogenic mushroom diversity.</title>
        <authorList>
            <person name="Reynolds H.T."/>
            <person name="Vijayakumar V."/>
            <person name="Gluck-Thaler E."/>
            <person name="Korotkin H.B."/>
            <person name="Matheny P.B."/>
            <person name="Slot J.C."/>
        </authorList>
    </citation>
    <scope>NUCLEOTIDE SEQUENCE [LARGE SCALE GENOMIC DNA]</scope>
    <source>
        <strain evidence="1 2">2631</strain>
    </source>
</reference>